<dbReference type="Pfam" id="PF09084">
    <property type="entry name" value="NMT1"/>
    <property type="match status" value="1"/>
</dbReference>
<dbReference type="PANTHER" id="PTHR30024">
    <property type="entry name" value="ALIPHATIC SULFONATES-BINDING PROTEIN-RELATED"/>
    <property type="match status" value="1"/>
</dbReference>
<protein>
    <submittedName>
        <fullName evidence="2">Alkanesulfonate-binding protein</fullName>
    </submittedName>
</protein>
<reference evidence="2 3" key="1">
    <citation type="submission" date="2018-11" db="EMBL/GenBank/DDBJ databases">
        <title>Complete genome sequence of Dickeya zeae strain CE1 infecting Canna edulis Ker-Gawl. in China.</title>
        <authorList>
            <person name="Zhang J."/>
            <person name="Lin B."/>
            <person name="Shen H."/>
            <person name="Jiang S."/>
            <person name="Pu X."/>
            <person name="Sun D."/>
        </authorList>
    </citation>
    <scope>NUCLEOTIDE SEQUENCE [LARGE SCALE GENOMIC DNA]</scope>
    <source>
        <strain evidence="2 3">CE1</strain>
    </source>
</reference>
<accession>A0AAE6Z140</accession>
<dbReference type="Gene3D" id="3.40.190.10">
    <property type="entry name" value="Periplasmic binding protein-like II"/>
    <property type="match status" value="2"/>
</dbReference>
<evidence type="ECO:0000313" key="2">
    <source>
        <dbReference type="EMBL" id="QIZ51658.1"/>
    </source>
</evidence>
<dbReference type="SUPFAM" id="SSF53850">
    <property type="entry name" value="Periplasmic binding protein-like II"/>
    <property type="match status" value="1"/>
</dbReference>
<proteinExistence type="predicted"/>
<dbReference type="RefSeq" id="WP_168362868.1">
    <property type="nucleotide sequence ID" value="NZ_CP033622.1"/>
</dbReference>
<gene>
    <name evidence="2" type="ORF">DWG24_13270</name>
</gene>
<dbReference type="InterPro" id="IPR015168">
    <property type="entry name" value="SsuA/THI5"/>
</dbReference>
<evidence type="ECO:0000313" key="3">
    <source>
        <dbReference type="Proteomes" id="UP000500801"/>
    </source>
</evidence>
<dbReference type="AlphaFoldDB" id="A0AAE6Z140"/>
<evidence type="ECO:0000259" key="1">
    <source>
        <dbReference type="Pfam" id="PF09084"/>
    </source>
</evidence>
<feature type="domain" description="SsuA/THI5-like" evidence="1">
    <location>
        <begin position="76"/>
        <end position="259"/>
    </location>
</feature>
<organism evidence="2 3">
    <name type="scientific">Dickeya zeae</name>
    <dbReference type="NCBI Taxonomy" id="204042"/>
    <lineage>
        <taxon>Bacteria</taxon>
        <taxon>Pseudomonadati</taxon>
        <taxon>Pseudomonadota</taxon>
        <taxon>Gammaproteobacteria</taxon>
        <taxon>Enterobacterales</taxon>
        <taxon>Pectobacteriaceae</taxon>
        <taxon>Dickeya</taxon>
    </lineage>
</organism>
<dbReference type="EMBL" id="CP033622">
    <property type="protein sequence ID" value="QIZ51658.1"/>
    <property type="molecule type" value="Genomic_DNA"/>
</dbReference>
<sequence length="365" mass="40041">MQQQRDRHRYRGWVGLFKSAGLVLLTVAALGNSARAQEDKPAEIRIGLPDQSAGSKPFIGGPLGLAYIRHSLEQVFEPQGINVRWSFFKGAGPAVNEALANQQLDVAYLGDLAAIIGRSGGLPTQVLLGSRGSSSYLAATPESGIARIEDLRGKRVAVYKGTADQLSFERALKSAGLNERDIRVINLDWTAGKAALAARRVDAVWGGVSLLALRPQGIRIITSSRDLGWANTTQAVVLVTQDFARRYPQVTRQLTAILVQEAQWVSDPAHLADYIKLMAEQSQIPAPLFEEQFRPDSLNLQSSPRLDPFLRSNLQDSVQRAHAAGLIRSTFSVDEWLDNRVVDQVLTDLKLEQQWPAYDASGKPQ</sequence>
<dbReference type="PANTHER" id="PTHR30024:SF21">
    <property type="entry name" value="ABC TRANSPORTER SUBSTRATE-BINDING PROTEIN"/>
    <property type="match status" value="1"/>
</dbReference>
<name>A0AAE6Z140_9GAMM</name>
<dbReference type="Proteomes" id="UP000500801">
    <property type="component" value="Chromosome"/>
</dbReference>